<feature type="non-terminal residue" evidence="3">
    <location>
        <position position="1"/>
    </location>
</feature>
<gene>
    <name evidence="3" type="ORF">D7U73_06345</name>
</gene>
<accession>A0A5T3CUV1</accession>
<evidence type="ECO:0000256" key="1">
    <source>
        <dbReference type="SAM" id="Phobius"/>
    </source>
</evidence>
<dbReference type="Pfam" id="PF04235">
    <property type="entry name" value="DUF418"/>
    <property type="match status" value="1"/>
</dbReference>
<proteinExistence type="predicted"/>
<keyword evidence="1" id="KW-1133">Transmembrane helix</keyword>
<organism evidence="3">
    <name type="scientific">Salmonella enterica</name>
    <name type="common">Salmonella choleraesuis</name>
    <dbReference type="NCBI Taxonomy" id="28901"/>
    <lineage>
        <taxon>Bacteria</taxon>
        <taxon>Pseudomonadati</taxon>
        <taxon>Pseudomonadota</taxon>
        <taxon>Gammaproteobacteria</taxon>
        <taxon>Enterobacterales</taxon>
        <taxon>Enterobacteriaceae</taxon>
        <taxon>Salmonella</taxon>
    </lineage>
</organism>
<keyword evidence="1" id="KW-0812">Transmembrane</keyword>
<dbReference type="InterPro" id="IPR007349">
    <property type="entry name" value="DUF418"/>
</dbReference>
<feature type="transmembrane region" description="Helical" evidence="1">
    <location>
        <begin position="12"/>
        <end position="32"/>
    </location>
</feature>
<reference evidence="3" key="1">
    <citation type="submission" date="2018-09" db="EMBL/GenBank/DDBJ databases">
        <authorList>
            <consortium name="PulseNet: The National Subtyping Network for Foodborne Disease Surveillance"/>
            <person name="Tarr C.L."/>
            <person name="Trees E."/>
            <person name="Katz L.S."/>
            <person name="Carleton-Romer H.A."/>
            <person name="Stroika S."/>
            <person name="Kucerova Z."/>
            <person name="Roache K.F."/>
            <person name="Sabol A.L."/>
            <person name="Besser J."/>
            <person name="Gerner-Smidt P."/>
        </authorList>
    </citation>
    <scope>NUCLEOTIDE SEQUENCE</scope>
    <source>
        <strain evidence="3">PNUSAS053955</strain>
    </source>
</reference>
<feature type="domain" description="DUF418" evidence="2">
    <location>
        <begin position="13"/>
        <end position="92"/>
    </location>
</feature>
<keyword evidence="1" id="KW-0472">Membrane</keyword>
<evidence type="ECO:0000259" key="2">
    <source>
        <dbReference type="Pfam" id="PF04235"/>
    </source>
</evidence>
<sequence length="121" mass="13283">GNIHALDRKSSLVLGFFVLALTLGESLLLSFIPRFLTYVGNISFSLYLLHSAVGLAVVKKVGAVGYSDFKMIPSVLLAIGISILAAHFTHKYIEINLTQKIKNKLKQKNLLKNPLPYGSLQ</sequence>
<dbReference type="EMBL" id="AACXDW010000009">
    <property type="protein sequence ID" value="EAN1365267.1"/>
    <property type="molecule type" value="Genomic_DNA"/>
</dbReference>
<feature type="transmembrane region" description="Helical" evidence="1">
    <location>
        <begin position="38"/>
        <end position="58"/>
    </location>
</feature>
<dbReference type="AlphaFoldDB" id="A0A5T3CUV1"/>
<name>A0A5T3CUV1_SALER</name>
<evidence type="ECO:0000313" key="3">
    <source>
        <dbReference type="EMBL" id="EAN1365267.1"/>
    </source>
</evidence>
<protein>
    <submittedName>
        <fullName evidence="3">DUF418 domain-containing protein</fullName>
    </submittedName>
</protein>
<feature type="transmembrane region" description="Helical" evidence="1">
    <location>
        <begin position="70"/>
        <end position="88"/>
    </location>
</feature>
<comment type="caution">
    <text evidence="3">The sequence shown here is derived from an EMBL/GenBank/DDBJ whole genome shotgun (WGS) entry which is preliminary data.</text>
</comment>